<evidence type="ECO:0000256" key="6">
    <source>
        <dbReference type="ARBA" id="ARBA00022801"/>
    </source>
</evidence>
<keyword evidence="7 13" id="KW-0068">Autocatalytic cleavage</keyword>
<evidence type="ECO:0000256" key="8">
    <source>
        <dbReference type="ARBA" id="ARBA00023015"/>
    </source>
</evidence>
<feature type="DNA-binding region" description="H-T-H motif" evidence="13">
    <location>
        <begin position="28"/>
        <end position="48"/>
    </location>
</feature>
<dbReference type="AlphaFoldDB" id="A0A0U1Q2S0"/>
<dbReference type="GO" id="GO:0006281">
    <property type="term" value="P:DNA repair"/>
    <property type="evidence" value="ECO:0007669"/>
    <property type="project" value="UniProtKB-UniRule"/>
</dbReference>
<dbReference type="GO" id="GO:0006508">
    <property type="term" value="P:proteolysis"/>
    <property type="evidence" value="ECO:0007669"/>
    <property type="project" value="InterPro"/>
</dbReference>
<dbReference type="Pfam" id="PF00717">
    <property type="entry name" value="Peptidase_S24"/>
    <property type="match status" value="1"/>
</dbReference>
<dbReference type="EMBL" id="LBNQ01000009">
    <property type="protein sequence ID" value="KKW69063.1"/>
    <property type="molecule type" value="Genomic_DNA"/>
</dbReference>
<keyword evidence="3 13" id="KW-0678">Repressor</keyword>
<feature type="active site" description="For autocatalytic cleavage activity" evidence="13">
    <location>
        <position position="136"/>
    </location>
</feature>
<name>A0A0U1Q2S0_9BURK</name>
<dbReference type="InterPro" id="IPR006199">
    <property type="entry name" value="LexA_DNA-bd_dom"/>
</dbReference>
<protein>
    <recommendedName>
        <fullName evidence="13">LexA repressor</fullName>
        <ecNumber evidence="13">3.4.21.88</ecNumber>
    </recommendedName>
</protein>
<comment type="caution">
    <text evidence="17">The sequence shown here is derived from an EMBL/GenBank/DDBJ whole genome shotgun (WGS) entry which is preliminary data.</text>
</comment>
<comment type="similarity">
    <text evidence="1 13 14">Belongs to the peptidase S24 family.</text>
</comment>
<keyword evidence="9 13" id="KW-0238">DNA-binding</keyword>
<dbReference type="PATRIC" id="fig|1610491.3.peg.258"/>
<reference evidence="17 18" key="1">
    <citation type="submission" date="2015-05" db="EMBL/GenBank/DDBJ databases">
        <title>Draft genome sequence of Lampropedia sp. CT6, isolated from the microbial mat of a hot water spring, located at Manikaran, India.</title>
        <authorList>
            <person name="Tripathi C."/>
            <person name="Rani P."/>
            <person name="Mahato N.K."/>
            <person name="Lal R."/>
        </authorList>
    </citation>
    <scope>NUCLEOTIDE SEQUENCE [LARGE SCALE GENOMIC DNA]</scope>
    <source>
        <strain evidence="17 18">CT6</strain>
    </source>
</reference>
<dbReference type="Proteomes" id="UP000050580">
    <property type="component" value="Unassembled WGS sequence"/>
</dbReference>
<evidence type="ECO:0000256" key="10">
    <source>
        <dbReference type="ARBA" id="ARBA00023163"/>
    </source>
</evidence>
<feature type="domain" description="LexA repressor DNA-binding" evidence="16">
    <location>
        <begin position="1"/>
        <end position="64"/>
    </location>
</feature>
<evidence type="ECO:0000256" key="13">
    <source>
        <dbReference type="HAMAP-Rule" id="MF_00015"/>
    </source>
</evidence>
<dbReference type="Pfam" id="PF01726">
    <property type="entry name" value="LexA_DNA_bind"/>
    <property type="match status" value="1"/>
</dbReference>
<dbReference type="Gene3D" id="2.10.109.10">
    <property type="entry name" value="Umud Fragment, subunit A"/>
    <property type="match status" value="1"/>
</dbReference>
<dbReference type="InterPro" id="IPR039418">
    <property type="entry name" value="LexA-like"/>
</dbReference>
<dbReference type="HAMAP" id="MF_00015">
    <property type="entry name" value="LexA"/>
    <property type="match status" value="1"/>
</dbReference>
<dbReference type="GO" id="GO:0004252">
    <property type="term" value="F:serine-type endopeptidase activity"/>
    <property type="evidence" value="ECO:0007669"/>
    <property type="project" value="UniProtKB-UniRule"/>
</dbReference>
<dbReference type="CDD" id="cd06529">
    <property type="entry name" value="S24_LexA-like"/>
    <property type="match status" value="1"/>
</dbReference>
<evidence type="ECO:0000256" key="4">
    <source>
        <dbReference type="ARBA" id="ARBA00022705"/>
    </source>
</evidence>
<comment type="function">
    <text evidence="13">Represses a number of genes involved in the response to DNA damage (SOS response), including recA and lexA. In the presence of single-stranded DNA, RecA interacts with LexA causing an autocatalytic cleavage which disrupts the DNA-binding part of LexA, leading to derepression of the SOS regulon and eventually DNA repair.</text>
</comment>
<sequence>MSSLTSRQQQVLDYLRTHIERHGVPPSTHELMAAFGWRSPNAVTKHLQALTDKGLISARAHKARSLRVLPSGGGEATAPRLQVAATNDDAVWLPLVGRVAAGEPILADARIERQIAVDRWLFRPQPDFLLRVQGDSMIDDGILDGDLIAGKTTPEAEHGQTVIARVGEGITIKRLYHRGQTVRLLPRNPAYATIAPDPHEDFAIEGVYCGLLRPGDGH</sequence>
<dbReference type="GO" id="GO:0006260">
    <property type="term" value="P:DNA replication"/>
    <property type="evidence" value="ECO:0007669"/>
    <property type="project" value="UniProtKB-UniRule"/>
</dbReference>
<evidence type="ECO:0000259" key="16">
    <source>
        <dbReference type="Pfam" id="PF01726"/>
    </source>
</evidence>
<dbReference type="InterPro" id="IPR050077">
    <property type="entry name" value="LexA_repressor"/>
</dbReference>
<feature type="site" description="Cleavage; by autolysis" evidence="13">
    <location>
        <begin position="101"/>
        <end position="102"/>
    </location>
</feature>
<keyword evidence="12 13" id="KW-0742">SOS response</keyword>
<organism evidence="17 18">
    <name type="scientific">Lampropedia cohaerens</name>
    <dbReference type="NCBI Taxonomy" id="1610491"/>
    <lineage>
        <taxon>Bacteria</taxon>
        <taxon>Pseudomonadati</taxon>
        <taxon>Pseudomonadota</taxon>
        <taxon>Betaproteobacteria</taxon>
        <taxon>Burkholderiales</taxon>
        <taxon>Comamonadaceae</taxon>
        <taxon>Lampropedia</taxon>
    </lineage>
</organism>
<accession>A0A0U1Q2S0</accession>
<comment type="subunit">
    <text evidence="2 13">Homodimer.</text>
</comment>
<dbReference type="GO" id="GO:0003677">
    <property type="term" value="F:DNA binding"/>
    <property type="evidence" value="ECO:0007669"/>
    <property type="project" value="UniProtKB-UniRule"/>
</dbReference>
<evidence type="ECO:0000256" key="3">
    <source>
        <dbReference type="ARBA" id="ARBA00022491"/>
    </source>
</evidence>
<dbReference type="GO" id="GO:0045892">
    <property type="term" value="P:negative regulation of DNA-templated transcription"/>
    <property type="evidence" value="ECO:0007669"/>
    <property type="project" value="UniProtKB-UniRule"/>
</dbReference>
<evidence type="ECO:0000259" key="15">
    <source>
        <dbReference type="Pfam" id="PF00717"/>
    </source>
</evidence>
<dbReference type="NCBIfam" id="TIGR00498">
    <property type="entry name" value="lexA"/>
    <property type="match status" value="1"/>
</dbReference>
<evidence type="ECO:0000256" key="7">
    <source>
        <dbReference type="ARBA" id="ARBA00022813"/>
    </source>
</evidence>
<evidence type="ECO:0000256" key="14">
    <source>
        <dbReference type="RuleBase" id="RU003991"/>
    </source>
</evidence>
<dbReference type="GO" id="GO:0009432">
    <property type="term" value="P:SOS response"/>
    <property type="evidence" value="ECO:0007669"/>
    <property type="project" value="UniProtKB-UniRule"/>
</dbReference>
<dbReference type="PANTHER" id="PTHR33516">
    <property type="entry name" value="LEXA REPRESSOR"/>
    <property type="match status" value="1"/>
</dbReference>
<evidence type="ECO:0000256" key="2">
    <source>
        <dbReference type="ARBA" id="ARBA00011738"/>
    </source>
</evidence>
<feature type="active site" description="For autocatalytic cleavage activity" evidence="13">
    <location>
        <position position="173"/>
    </location>
</feature>
<dbReference type="InterPro" id="IPR036390">
    <property type="entry name" value="WH_DNA-bd_sf"/>
</dbReference>
<dbReference type="InterPro" id="IPR036286">
    <property type="entry name" value="LexA/Signal_pep-like_sf"/>
</dbReference>
<dbReference type="STRING" id="1610491.AAV94_01250"/>
<keyword evidence="6 13" id="KW-0378">Hydrolase</keyword>
<dbReference type="PRINTS" id="PR00726">
    <property type="entry name" value="LEXASERPTASE"/>
</dbReference>
<gene>
    <name evidence="13" type="primary">lexA</name>
    <name evidence="17" type="ORF">AAV94_01250</name>
</gene>
<keyword evidence="4 13" id="KW-0235">DNA replication</keyword>
<dbReference type="RefSeq" id="WP_046740498.1">
    <property type="nucleotide sequence ID" value="NZ_LBNQ01000009.1"/>
</dbReference>
<dbReference type="InterPro" id="IPR036388">
    <property type="entry name" value="WH-like_DNA-bd_sf"/>
</dbReference>
<dbReference type="SUPFAM" id="SSF51306">
    <property type="entry name" value="LexA/Signal peptidase"/>
    <property type="match status" value="1"/>
</dbReference>
<evidence type="ECO:0000256" key="12">
    <source>
        <dbReference type="ARBA" id="ARBA00023236"/>
    </source>
</evidence>
<comment type="catalytic activity">
    <reaction evidence="13">
        <text>Hydrolysis of Ala-|-Gly bond in repressor LexA.</text>
        <dbReference type="EC" id="3.4.21.88"/>
    </reaction>
</comment>
<keyword evidence="5 13" id="KW-0227">DNA damage</keyword>
<proteinExistence type="inferred from homology"/>
<keyword evidence="11 13" id="KW-0234">DNA repair</keyword>
<evidence type="ECO:0000256" key="9">
    <source>
        <dbReference type="ARBA" id="ARBA00023125"/>
    </source>
</evidence>
<dbReference type="FunFam" id="1.10.10.10:FF:000009">
    <property type="entry name" value="LexA repressor"/>
    <property type="match status" value="1"/>
</dbReference>
<feature type="domain" description="Peptidase S24/S26A/S26B/S26C" evidence="15">
    <location>
        <begin position="94"/>
        <end position="208"/>
    </location>
</feature>
<dbReference type="PANTHER" id="PTHR33516:SF2">
    <property type="entry name" value="LEXA REPRESSOR-RELATED"/>
    <property type="match status" value="1"/>
</dbReference>
<evidence type="ECO:0000313" key="17">
    <source>
        <dbReference type="EMBL" id="KKW69063.1"/>
    </source>
</evidence>
<evidence type="ECO:0000256" key="11">
    <source>
        <dbReference type="ARBA" id="ARBA00023204"/>
    </source>
</evidence>
<keyword evidence="10 13" id="KW-0804">Transcription</keyword>
<keyword evidence="18" id="KW-1185">Reference proteome</keyword>
<dbReference type="InterPro" id="IPR006197">
    <property type="entry name" value="Peptidase_S24_LexA"/>
</dbReference>
<keyword evidence="8 13" id="KW-0805">Transcription regulation</keyword>
<dbReference type="Gene3D" id="1.10.10.10">
    <property type="entry name" value="Winged helix-like DNA-binding domain superfamily/Winged helix DNA-binding domain"/>
    <property type="match status" value="1"/>
</dbReference>
<evidence type="ECO:0000313" key="18">
    <source>
        <dbReference type="Proteomes" id="UP000050580"/>
    </source>
</evidence>
<dbReference type="InterPro" id="IPR015927">
    <property type="entry name" value="Peptidase_S24_S26A/B/C"/>
</dbReference>
<evidence type="ECO:0000256" key="5">
    <source>
        <dbReference type="ARBA" id="ARBA00022763"/>
    </source>
</evidence>
<dbReference type="SUPFAM" id="SSF46785">
    <property type="entry name" value="Winged helix' DNA-binding domain"/>
    <property type="match status" value="1"/>
</dbReference>
<dbReference type="FunFam" id="2.10.109.10:FF:000001">
    <property type="entry name" value="LexA repressor"/>
    <property type="match status" value="1"/>
</dbReference>
<dbReference type="InterPro" id="IPR006200">
    <property type="entry name" value="LexA"/>
</dbReference>
<dbReference type="EC" id="3.4.21.88" evidence="13"/>
<evidence type="ECO:0000256" key="1">
    <source>
        <dbReference type="ARBA" id="ARBA00007484"/>
    </source>
</evidence>